<dbReference type="AlphaFoldDB" id="G8ZY46"/>
<dbReference type="Proteomes" id="UP000005627">
    <property type="component" value="Chromosome 7"/>
</dbReference>
<accession>G8ZY46</accession>
<dbReference type="PANTHER" id="PTHR13903">
    <property type="entry name" value="PIRIN-RELATED"/>
    <property type="match status" value="1"/>
</dbReference>
<dbReference type="CDD" id="cd02247">
    <property type="entry name" value="cupin_pirin_C"/>
    <property type="match status" value="1"/>
</dbReference>
<proteinExistence type="inferred from homology"/>
<dbReference type="InterPro" id="IPR014710">
    <property type="entry name" value="RmlC-like_jellyroll"/>
</dbReference>
<evidence type="ECO:0000256" key="1">
    <source>
        <dbReference type="ARBA" id="ARBA00008416"/>
    </source>
</evidence>
<dbReference type="OrthoDB" id="198735at2759"/>
<dbReference type="HOGENOM" id="CLU_045717_0_2_1"/>
<organism evidence="5 6">
    <name type="scientific">Torulaspora delbrueckii</name>
    <name type="common">Yeast</name>
    <name type="synonym">Candida colliculosa</name>
    <dbReference type="NCBI Taxonomy" id="4950"/>
    <lineage>
        <taxon>Eukaryota</taxon>
        <taxon>Fungi</taxon>
        <taxon>Dikarya</taxon>
        <taxon>Ascomycota</taxon>
        <taxon>Saccharomycotina</taxon>
        <taxon>Saccharomycetes</taxon>
        <taxon>Saccharomycetales</taxon>
        <taxon>Saccharomycetaceae</taxon>
        <taxon>Torulaspora</taxon>
    </lineage>
</organism>
<gene>
    <name evidence="5" type="primary">TDEL0G04460</name>
    <name evidence="5" type="ORF">TDEL_0G04460</name>
</gene>
<evidence type="ECO:0000256" key="2">
    <source>
        <dbReference type="RuleBase" id="RU003457"/>
    </source>
</evidence>
<feature type="domain" description="Pirin C-terminal" evidence="4">
    <location>
        <begin position="241"/>
        <end position="335"/>
    </location>
</feature>
<dbReference type="InterPro" id="IPR011051">
    <property type="entry name" value="RmlC_Cupin_sf"/>
</dbReference>
<reference evidence="5 6" key="1">
    <citation type="journal article" date="2011" name="Proc. Natl. Acad. Sci. U.S.A.">
        <title>Evolutionary erosion of yeast sex chromosomes by mating-type switching accidents.</title>
        <authorList>
            <person name="Gordon J.L."/>
            <person name="Armisen D."/>
            <person name="Proux-Wera E."/>
            <person name="Oheigeartaigh S.S."/>
            <person name="Byrne K.P."/>
            <person name="Wolfe K.H."/>
        </authorList>
    </citation>
    <scope>NUCLEOTIDE SEQUENCE [LARGE SCALE GENOMIC DNA]</scope>
    <source>
        <strain evidence="6">ATCC 10662 / CBS 1146 / NBRC 0425 / NCYC 2629 / NRRL Y-866</strain>
    </source>
</reference>
<evidence type="ECO:0000313" key="6">
    <source>
        <dbReference type="Proteomes" id="UP000005627"/>
    </source>
</evidence>
<dbReference type="InterPro" id="IPR012093">
    <property type="entry name" value="Pirin"/>
</dbReference>
<dbReference type="KEGG" id="tdl:TDEL_0G04460"/>
<dbReference type="Pfam" id="PF02678">
    <property type="entry name" value="Pirin"/>
    <property type="match status" value="1"/>
</dbReference>
<dbReference type="eggNOG" id="ENOG502QQ5A">
    <property type="taxonomic scope" value="Eukaryota"/>
</dbReference>
<name>G8ZY46_TORDE</name>
<comment type="similarity">
    <text evidence="1 2">Belongs to the pirin family.</text>
</comment>
<feature type="domain" description="Pirin N-terminal" evidence="3">
    <location>
        <begin position="83"/>
        <end position="180"/>
    </location>
</feature>
<dbReference type="InParanoid" id="G8ZY46"/>
<evidence type="ECO:0000313" key="5">
    <source>
        <dbReference type="EMBL" id="CCE93813.1"/>
    </source>
</evidence>
<protein>
    <recommendedName>
        <fullName evidence="7">Pirin-like protein</fullName>
    </recommendedName>
</protein>
<dbReference type="InterPro" id="IPR003829">
    <property type="entry name" value="Pirin_N_dom"/>
</dbReference>
<dbReference type="Gene3D" id="2.60.120.10">
    <property type="entry name" value="Jelly Rolls"/>
    <property type="match status" value="2"/>
</dbReference>
<evidence type="ECO:0000259" key="4">
    <source>
        <dbReference type="Pfam" id="PF05726"/>
    </source>
</evidence>
<dbReference type="Pfam" id="PF05726">
    <property type="entry name" value="Pirin_C"/>
    <property type="match status" value="1"/>
</dbReference>
<dbReference type="SUPFAM" id="SSF51182">
    <property type="entry name" value="RmlC-like cupins"/>
    <property type="match status" value="1"/>
</dbReference>
<dbReference type="InterPro" id="IPR008778">
    <property type="entry name" value="Pirin_C_dom"/>
</dbReference>
<dbReference type="PANTHER" id="PTHR13903:SF8">
    <property type="entry name" value="PIRIN"/>
    <property type="match status" value="1"/>
</dbReference>
<sequence>MLMTKKNSKKNICRNQCYGYKLGLLLLALWLGIRFSLLEESITSRKIITDFISQSETMSKTLQVRSIIKNFVATQQEEGVGATVRRSIGTMQMRRFSPFLMLDHFTVSPPAGFPDHPHHGQETITYMLGGMLAHEDFSNSKGILSPGDLQFMTAGKAIIHSEIPVKMDSGQPAVGLQLWVDLPEKLKNCEPRYRDLKAKDIPVIKPSEHLKVTVISGTSYGVQSARDLAYTPVHYYHFATSKKGTEFVQEFPRVFNAFMYILKGSIGIGEKLFPQFSTVFFDTDGDAVEGFSASDNAEFVLIGGEILHQDVVQHGPFVETNRERLIEVFHNYQNSINGFDRGRNWRSTIAGGITESEAKKDFRNSKGIK</sequence>
<dbReference type="EMBL" id="HE616748">
    <property type="protein sequence ID" value="CCE93813.1"/>
    <property type="molecule type" value="Genomic_DNA"/>
</dbReference>
<keyword evidence="6" id="KW-1185">Reference proteome</keyword>
<dbReference type="RefSeq" id="XP_003683024.1">
    <property type="nucleotide sequence ID" value="XM_003682976.1"/>
</dbReference>
<dbReference type="GeneID" id="11505186"/>
<evidence type="ECO:0000259" key="3">
    <source>
        <dbReference type="Pfam" id="PF02678"/>
    </source>
</evidence>
<evidence type="ECO:0008006" key="7">
    <source>
        <dbReference type="Google" id="ProtNLM"/>
    </source>
</evidence>
<dbReference type="CDD" id="cd02909">
    <property type="entry name" value="cupin_pirin_N"/>
    <property type="match status" value="1"/>
</dbReference>